<organism evidence="4">
    <name type="scientific">Mytilinidion resinicola</name>
    <dbReference type="NCBI Taxonomy" id="574789"/>
    <lineage>
        <taxon>Eukaryota</taxon>
        <taxon>Fungi</taxon>
        <taxon>Dikarya</taxon>
        <taxon>Ascomycota</taxon>
        <taxon>Pezizomycotina</taxon>
        <taxon>Dothideomycetes</taxon>
        <taxon>Pleosporomycetidae</taxon>
        <taxon>Mytilinidiales</taxon>
        <taxon>Mytilinidiaceae</taxon>
        <taxon>Mytilinidion</taxon>
    </lineage>
</organism>
<dbReference type="SUPFAM" id="SSF52540">
    <property type="entry name" value="P-loop containing nucleoside triphosphate hydrolases"/>
    <property type="match status" value="1"/>
</dbReference>
<dbReference type="PANTHER" id="PTHR10039">
    <property type="entry name" value="AMELOGENIN"/>
    <property type="match status" value="1"/>
</dbReference>
<gene>
    <name evidence="4 6" type="ORF">BDZ99DRAFT_492706</name>
</gene>
<sequence>MEAVAAIASIGQLTQLSAQILAGGYGYLAKVARAPSEVSELLTEAAAINGLLGHLQQLSESSSAQDDPLKSLSKVGVFKECYELLSLVKRALEACEQIHGKDLKNVGRRLLWPFKERETKDALQRFARLRGLLSTAMMANSAQALRRIENIQEAINSQVNDLSNQVASHLDQEELRKLDVWLGPSFPANTYKKLENVLLVRQRGTGSWLLNSKFFRGWTISSGGLLWVKGLPGSGKTVLCSTVIENLLGTAKSSKIAVLFFFGDYRDEKKSATTGFVQCLTRQLLRQSPECQQKTRIIQKQKSKDFDCGPTNADCLTMMKSGILSLERTFIVVDALDEVSDKESISKMLKDILEMSVSSSEKGERTPAVNVLVASRADAIVDRILRPLRPYILTLEVGSRQDIEQFVEAEIEVRILSRKLKLRNTSLGQEIKEKILSRAGTFLQARLQLDSLSALMTDREIKVAIQNLPDGLEATYEKILATSIDRYPGRLQDIKTLLQWLVASEELMSISSLSEVIAVRPGDTSLDVDAVPTDPNDILEPIWQLLVIEHLHGDAEPRVRFLHFSIREYLCSQAIRQGRAKDLYINRTEAQEKLAETCLQYISFENMGILVPDIANQIFETSQDIDARLPPPQPFTPSLLRYAAAYWHRHFWKCSNLIDDLESFMKRIGPRLAWFLYPDQHASIYQLWEAVLKAYDFKIKYYKSTTSPLYFAIRFGLDDIVDVLLPKFPNINCHFSDKYTPLVCAVRYNHISLVRKLIDPRVGADVDFPTKARGLTALHMAAELANESMVEVLLNAGASIQVRSKSGTTPFYRAARGGSTEILQRLYGLGSEVDAKTWDNWTPLMEAVEHGHEKAVELLLRWGADPRNESLYGSTPLSLCDEFSELGDGRDGFRVMLTRALEASEERPVGAIPDQDEEEIP</sequence>
<accession>A0A6A6Z7N1</accession>
<dbReference type="SUPFAM" id="SSF48403">
    <property type="entry name" value="Ankyrin repeat"/>
    <property type="match status" value="1"/>
</dbReference>
<dbReference type="PROSITE" id="PS50297">
    <property type="entry name" value="ANK_REP_REGION"/>
    <property type="match status" value="3"/>
</dbReference>
<dbReference type="EMBL" id="MU003692">
    <property type="protein sequence ID" value="KAF2816739.1"/>
    <property type="molecule type" value="Genomic_DNA"/>
</dbReference>
<evidence type="ECO:0000256" key="2">
    <source>
        <dbReference type="PROSITE-ProRule" id="PRU00023"/>
    </source>
</evidence>
<feature type="repeat" description="ANK" evidence="2">
    <location>
        <begin position="839"/>
        <end position="871"/>
    </location>
</feature>
<evidence type="ECO:0000256" key="1">
    <source>
        <dbReference type="ARBA" id="ARBA00022737"/>
    </source>
</evidence>
<dbReference type="RefSeq" id="XP_033583703.1">
    <property type="nucleotide sequence ID" value="XM_033723184.1"/>
</dbReference>
<reference evidence="4 6" key="1">
    <citation type="journal article" date="2020" name="Stud. Mycol.">
        <title>101 Dothideomycetes genomes: a test case for predicting lifestyles and emergence of pathogens.</title>
        <authorList>
            <person name="Haridas S."/>
            <person name="Albert R."/>
            <person name="Binder M."/>
            <person name="Bloem J."/>
            <person name="Labutti K."/>
            <person name="Salamov A."/>
            <person name="Andreopoulos B."/>
            <person name="Baker S."/>
            <person name="Barry K."/>
            <person name="Bills G."/>
            <person name="Bluhm B."/>
            <person name="Cannon C."/>
            <person name="Castanera R."/>
            <person name="Culley D."/>
            <person name="Daum C."/>
            <person name="Ezra D."/>
            <person name="Gonzalez J."/>
            <person name="Henrissat B."/>
            <person name="Kuo A."/>
            <person name="Liang C."/>
            <person name="Lipzen A."/>
            <person name="Lutzoni F."/>
            <person name="Magnuson J."/>
            <person name="Mondo S."/>
            <person name="Nolan M."/>
            <person name="Ohm R."/>
            <person name="Pangilinan J."/>
            <person name="Park H.-J."/>
            <person name="Ramirez L."/>
            <person name="Alfaro M."/>
            <person name="Sun H."/>
            <person name="Tritt A."/>
            <person name="Yoshinaga Y."/>
            <person name="Zwiers L.-H."/>
            <person name="Turgeon B."/>
            <person name="Goodwin S."/>
            <person name="Spatafora J."/>
            <person name="Crous P."/>
            <person name="Grigoriev I."/>
        </authorList>
    </citation>
    <scope>NUCLEOTIDE SEQUENCE</scope>
    <source>
        <strain evidence="4 6">CBS 304.34</strain>
    </source>
</reference>
<dbReference type="InterPro" id="IPR056884">
    <property type="entry name" value="NPHP3-like_N"/>
</dbReference>
<dbReference type="InterPro" id="IPR002110">
    <property type="entry name" value="Ankyrin_rpt"/>
</dbReference>
<evidence type="ECO:0000313" key="5">
    <source>
        <dbReference type="Proteomes" id="UP000504636"/>
    </source>
</evidence>
<feature type="domain" description="NACHT" evidence="3">
    <location>
        <begin position="224"/>
        <end position="379"/>
    </location>
</feature>
<dbReference type="InterPro" id="IPR027417">
    <property type="entry name" value="P-loop_NTPase"/>
</dbReference>
<reference evidence="6" key="3">
    <citation type="submission" date="2025-04" db="UniProtKB">
        <authorList>
            <consortium name="RefSeq"/>
        </authorList>
    </citation>
    <scope>IDENTIFICATION</scope>
    <source>
        <strain evidence="6">CBS 304.34</strain>
    </source>
</reference>
<dbReference type="PROSITE" id="PS50837">
    <property type="entry name" value="NACHT"/>
    <property type="match status" value="1"/>
</dbReference>
<protein>
    <recommendedName>
        <fullName evidence="3">NACHT domain-containing protein</fullName>
    </recommendedName>
</protein>
<dbReference type="Pfam" id="PF24883">
    <property type="entry name" value="NPHP3_N"/>
    <property type="match status" value="1"/>
</dbReference>
<dbReference type="GeneID" id="54464077"/>
<evidence type="ECO:0000313" key="4">
    <source>
        <dbReference type="EMBL" id="KAF2816739.1"/>
    </source>
</evidence>
<dbReference type="Proteomes" id="UP000504636">
    <property type="component" value="Unplaced"/>
</dbReference>
<dbReference type="Gene3D" id="3.40.50.300">
    <property type="entry name" value="P-loop containing nucleotide triphosphate hydrolases"/>
    <property type="match status" value="1"/>
</dbReference>
<evidence type="ECO:0000313" key="6">
    <source>
        <dbReference type="RefSeq" id="XP_033583703.1"/>
    </source>
</evidence>
<dbReference type="Gene3D" id="1.25.40.20">
    <property type="entry name" value="Ankyrin repeat-containing domain"/>
    <property type="match status" value="1"/>
</dbReference>
<dbReference type="InterPro" id="IPR007111">
    <property type="entry name" value="NACHT_NTPase"/>
</dbReference>
<dbReference type="AlphaFoldDB" id="A0A6A6Z7N1"/>
<dbReference type="PROSITE" id="PS50088">
    <property type="entry name" value="ANK_REPEAT"/>
    <property type="match status" value="3"/>
</dbReference>
<dbReference type="SMART" id="SM00248">
    <property type="entry name" value="ANK"/>
    <property type="match status" value="5"/>
</dbReference>
<dbReference type="InterPro" id="IPR036770">
    <property type="entry name" value="Ankyrin_rpt-contain_sf"/>
</dbReference>
<dbReference type="Pfam" id="PF12796">
    <property type="entry name" value="Ank_2"/>
    <property type="match status" value="2"/>
</dbReference>
<reference evidence="6" key="2">
    <citation type="submission" date="2020-04" db="EMBL/GenBank/DDBJ databases">
        <authorList>
            <consortium name="NCBI Genome Project"/>
        </authorList>
    </citation>
    <scope>NUCLEOTIDE SEQUENCE</scope>
    <source>
        <strain evidence="6">CBS 304.34</strain>
    </source>
</reference>
<proteinExistence type="predicted"/>
<keyword evidence="5" id="KW-1185">Reference proteome</keyword>
<dbReference type="OrthoDB" id="195446at2759"/>
<dbReference type="PANTHER" id="PTHR10039:SF16">
    <property type="entry name" value="GPI INOSITOL-DEACYLASE"/>
    <property type="match status" value="1"/>
</dbReference>
<name>A0A6A6Z7N1_9PEZI</name>
<feature type="repeat" description="ANK" evidence="2">
    <location>
        <begin position="806"/>
        <end position="838"/>
    </location>
</feature>
<keyword evidence="2" id="KW-0040">ANK repeat</keyword>
<keyword evidence="1" id="KW-0677">Repeat</keyword>
<evidence type="ECO:0000259" key="3">
    <source>
        <dbReference type="PROSITE" id="PS50837"/>
    </source>
</evidence>
<feature type="repeat" description="ANK" evidence="2">
    <location>
        <begin position="773"/>
        <end position="805"/>
    </location>
</feature>